<dbReference type="SUPFAM" id="SSF48317">
    <property type="entry name" value="Acid phosphatase/Vanadium-dependent haloperoxidase"/>
    <property type="match status" value="1"/>
</dbReference>
<keyword evidence="9" id="KW-1185">Reference proteome</keyword>
<evidence type="ECO:0000313" key="9">
    <source>
        <dbReference type="Proteomes" id="UP000309340"/>
    </source>
</evidence>
<reference evidence="8 9" key="1">
    <citation type="submission" date="2017-03" db="EMBL/GenBank/DDBJ databases">
        <title>Genomes of endolithic fungi from Antarctica.</title>
        <authorList>
            <person name="Coleine C."/>
            <person name="Masonjones S."/>
            <person name="Stajich J.E."/>
        </authorList>
    </citation>
    <scope>NUCLEOTIDE SEQUENCE [LARGE SCALE GENOMIC DNA]</scope>
    <source>
        <strain evidence="8 9">CCFEE 5184</strain>
    </source>
</reference>
<dbReference type="PANTHER" id="PTHR10165">
    <property type="entry name" value="LIPID PHOSPHATE PHOSPHATASE"/>
    <property type="match status" value="1"/>
</dbReference>
<sequence>MARPPIGLILSYVLDWLVIIVIAAIGGGLNFVKPNHRPFSLLDLDISYPYIAESISTLTLVLVSLIAPAIIILLIVAILVPGPRVTRTLTRGQAFRLKLWEFEKGWAGLALAVATAFFITQGSKNLFGKQRPDFLARCQPDLTNIAANVVGGFGQDISARWTLVSSGICTQQDSSLLNDGFRSFPSGHSSFSWSGLLYLSLFLCSKFSIAIPYLPLQPTTADSMKRGQNDQELLPMHQNRGVSVDSTNRDTGEAAAFVGKRNPTNPVTIRNYAASPPNYHVVLAFIPVAVAIYISSTRYAQFYHHGFDVICGSLIGIATAILSFRWYHLPLSRGQGWAWGPRSANRAFGIGVGTGGYVDPAETRNDTARNGDVEAGRA</sequence>
<dbReference type="Gene3D" id="1.20.144.10">
    <property type="entry name" value="Phosphatidic acid phosphatase type 2/haloperoxidase"/>
    <property type="match status" value="1"/>
</dbReference>
<dbReference type="STRING" id="329884.A0A4U0X6C0"/>
<dbReference type="Proteomes" id="UP000309340">
    <property type="component" value="Unassembled WGS sequence"/>
</dbReference>
<dbReference type="GO" id="GO:0016020">
    <property type="term" value="C:membrane"/>
    <property type="evidence" value="ECO:0007669"/>
    <property type="project" value="UniProtKB-SubCell"/>
</dbReference>
<evidence type="ECO:0000256" key="1">
    <source>
        <dbReference type="ARBA" id="ARBA00004141"/>
    </source>
</evidence>
<evidence type="ECO:0000256" key="3">
    <source>
        <dbReference type="ARBA" id="ARBA00022692"/>
    </source>
</evidence>
<name>A0A4U0X6C0_9PEZI</name>
<evidence type="ECO:0000313" key="8">
    <source>
        <dbReference type="EMBL" id="TKA72024.1"/>
    </source>
</evidence>
<accession>A0A4U0X6C0</accession>
<dbReference type="EMBL" id="NAJQ01000326">
    <property type="protein sequence ID" value="TKA72024.1"/>
    <property type="molecule type" value="Genomic_DNA"/>
</dbReference>
<proteinExistence type="inferred from homology"/>
<evidence type="ECO:0000256" key="2">
    <source>
        <dbReference type="ARBA" id="ARBA00008816"/>
    </source>
</evidence>
<dbReference type="AlphaFoldDB" id="A0A4U0X6C0"/>
<dbReference type="Pfam" id="PF01569">
    <property type="entry name" value="PAP2"/>
    <property type="match status" value="1"/>
</dbReference>
<dbReference type="OrthoDB" id="8907274at2759"/>
<dbReference type="GO" id="GO:0008195">
    <property type="term" value="F:phosphatidate phosphatase activity"/>
    <property type="evidence" value="ECO:0007669"/>
    <property type="project" value="TreeGrafter"/>
</dbReference>
<evidence type="ECO:0000256" key="5">
    <source>
        <dbReference type="ARBA" id="ARBA00023136"/>
    </source>
</evidence>
<protein>
    <recommendedName>
        <fullName evidence="7">Phosphatidic acid phosphatase type 2/haloperoxidase domain-containing protein</fullName>
    </recommendedName>
</protein>
<organism evidence="8 9">
    <name type="scientific">Friedmanniomyces simplex</name>
    <dbReference type="NCBI Taxonomy" id="329884"/>
    <lineage>
        <taxon>Eukaryota</taxon>
        <taxon>Fungi</taxon>
        <taxon>Dikarya</taxon>
        <taxon>Ascomycota</taxon>
        <taxon>Pezizomycotina</taxon>
        <taxon>Dothideomycetes</taxon>
        <taxon>Dothideomycetidae</taxon>
        <taxon>Mycosphaerellales</taxon>
        <taxon>Teratosphaeriaceae</taxon>
        <taxon>Friedmanniomyces</taxon>
    </lineage>
</organism>
<keyword evidence="4 6" id="KW-1133">Transmembrane helix</keyword>
<dbReference type="InterPro" id="IPR036938">
    <property type="entry name" value="PAP2/HPO_sf"/>
</dbReference>
<comment type="subcellular location">
    <subcellularLocation>
        <location evidence="1">Membrane</location>
        <topology evidence="1">Multi-pass membrane protein</topology>
    </subcellularLocation>
</comment>
<feature type="transmembrane region" description="Helical" evidence="6">
    <location>
        <begin position="279"/>
        <end position="296"/>
    </location>
</feature>
<feature type="transmembrane region" description="Helical" evidence="6">
    <location>
        <begin position="196"/>
        <end position="216"/>
    </location>
</feature>
<dbReference type="GO" id="GO:0006644">
    <property type="term" value="P:phospholipid metabolic process"/>
    <property type="evidence" value="ECO:0007669"/>
    <property type="project" value="InterPro"/>
</dbReference>
<evidence type="ECO:0000256" key="4">
    <source>
        <dbReference type="ARBA" id="ARBA00022989"/>
    </source>
</evidence>
<gene>
    <name evidence="8" type="ORF">B0A55_05737</name>
</gene>
<keyword evidence="3 6" id="KW-0812">Transmembrane</keyword>
<dbReference type="PANTHER" id="PTHR10165:SF154">
    <property type="entry name" value="PAP2 DOMAIN PROTEIN (AFU_ORTHOLOGUE AFUA_1G09730)"/>
    <property type="match status" value="1"/>
</dbReference>
<feature type="domain" description="Phosphatidic acid phosphatase type 2/haloperoxidase" evidence="7">
    <location>
        <begin position="107"/>
        <end position="328"/>
    </location>
</feature>
<feature type="transmembrane region" description="Helical" evidence="6">
    <location>
        <begin position="58"/>
        <end position="81"/>
    </location>
</feature>
<comment type="similarity">
    <text evidence="2">Belongs to the PA-phosphatase related phosphoesterase family.</text>
</comment>
<comment type="caution">
    <text evidence="8">The sequence shown here is derived from an EMBL/GenBank/DDBJ whole genome shotgun (WGS) entry which is preliminary data.</text>
</comment>
<dbReference type="FunFam" id="1.20.144.10:FF:000042">
    <property type="entry name" value="PAP2 domain protein"/>
    <property type="match status" value="1"/>
</dbReference>
<dbReference type="GO" id="GO:0046839">
    <property type="term" value="P:phospholipid dephosphorylation"/>
    <property type="evidence" value="ECO:0007669"/>
    <property type="project" value="TreeGrafter"/>
</dbReference>
<keyword evidence="5 6" id="KW-0472">Membrane</keyword>
<dbReference type="InterPro" id="IPR000326">
    <property type="entry name" value="PAP2/HPO"/>
</dbReference>
<feature type="transmembrane region" description="Helical" evidence="6">
    <location>
        <begin position="102"/>
        <end position="120"/>
    </location>
</feature>
<evidence type="ECO:0000256" key="6">
    <source>
        <dbReference type="SAM" id="Phobius"/>
    </source>
</evidence>
<dbReference type="InterPro" id="IPR043216">
    <property type="entry name" value="PAP-like"/>
</dbReference>
<feature type="transmembrane region" description="Helical" evidence="6">
    <location>
        <begin position="302"/>
        <end position="324"/>
    </location>
</feature>
<feature type="transmembrane region" description="Helical" evidence="6">
    <location>
        <begin position="12"/>
        <end position="32"/>
    </location>
</feature>
<evidence type="ECO:0000259" key="7">
    <source>
        <dbReference type="Pfam" id="PF01569"/>
    </source>
</evidence>